<dbReference type="Pfam" id="PF16313">
    <property type="entry name" value="DUF4953"/>
    <property type="match status" value="1"/>
</dbReference>
<keyword evidence="1" id="KW-0732">Signal</keyword>
<dbReference type="AlphaFoldDB" id="A0A134B5Y3"/>
<keyword evidence="6" id="KW-1185">Reference proteome</keyword>
<dbReference type="InterPro" id="IPR032534">
    <property type="entry name" value="EcxA_zinc-bd"/>
</dbReference>
<dbReference type="InterPro" id="IPR024079">
    <property type="entry name" value="MetalloPept_cat_dom_sf"/>
</dbReference>
<reference evidence="6" key="1">
    <citation type="submission" date="2016-01" db="EMBL/GenBank/DDBJ databases">
        <authorList>
            <person name="Mitreva M."/>
            <person name="Pepin K.H."/>
            <person name="Mihindukulasuriya K.A."/>
            <person name="Fulton R."/>
            <person name="Fronick C."/>
            <person name="O'Laughlin M."/>
            <person name="Miner T."/>
            <person name="Herter B."/>
            <person name="Rosa B.A."/>
            <person name="Cordes M."/>
            <person name="Tomlinson C."/>
            <person name="Wollam A."/>
            <person name="Palsikar V.B."/>
            <person name="Mardis E.R."/>
            <person name="Wilson R.K."/>
        </authorList>
    </citation>
    <scope>NUCLEOTIDE SEQUENCE [LARGE SCALE GENOMIC DNA]</scope>
    <source>
        <strain evidence="6">KA00683</strain>
    </source>
</reference>
<evidence type="ECO:0000259" key="4">
    <source>
        <dbReference type="Pfam" id="PF17162"/>
    </source>
</evidence>
<gene>
    <name evidence="5" type="ORF">HMPREF3185_01415</name>
</gene>
<dbReference type="PATRIC" id="fig|322095.3.peg.1396"/>
<name>A0A134B5Y3_9PORP</name>
<dbReference type="Proteomes" id="UP000070224">
    <property type="component" value="Unassembled WGS sequence"/>
</dbReference>
<feature type="chain" id="PRO_5007461996" description="DUF5117 domain-containing protein" evidence="1">
    <location>
        <begin position="25"/>
        <end position="896"/>
    </location>
</feature>
<evidence type="ECO:0008006" key="7">
    <source>
        <dbReference type="Google" id="ProtNLM"/>
    </source>
</evidence>
<dbReference type="Pfam" id="PF17162">
    <property type="entry name" value="DUF5118"/>
    <property type="match status" value="1"/>
</dbReference>
<organism evidence="5 6">
    <name type="scientific">Porphyromonas somerae</name>
    <dbReference type="NCBI Taxonomy" id="322095"/>
    <lineage>
        <taxon>Bacteria</taxon>
        <taxon>Pseudomonadati</taxon>
        <taxon>Bacteroidota</taxon>
        <taxon>Bacteroidia</taxon>
        <taxon>Bacteroidales</taxon>
        <taxon>Porphyromonadaceae</taxon>
        <taxon>Porphyromonas</taxon>
    </lineage>
</organism>
<dbReference type="Gene3D" id="3.40.390.10">
    <property type="entry name" value="Collagenase (Catalytic Domain)"/>
    <property type="match status" value="1"/>
</dbReference>
<feature type="signal peptide" evidence="1">
    <location>
        <begin position="1"/>
        <end position="24"/>
    </location>
</feature>
<evidence type="ECO:0000313" key="6">
    <source>
        <dbReference type="Proteomes" id="UP000070224"/>
    </source>
</evidence>
<accession>A0A134B5Y3</accession>
<dbReference type="PANTHER" id="PTHR38478:SF1">
    <property type="entry name" value="ZINC DEPENDENT METALLOPROTEASE DOMAIN LIPOPROTEIN"/>
    <property type="match status" value="1"/>
</dbReference>
<dbReference type="SUPFAM" id="SSF55486">
    <property type="entry name" value="Metalloproteases ('zincins'), catalytic domain"/>
    <property type="match status" value="1"/>
</dbReference>
<evidence type="ECO:0000259" key="2">
    <source>
        <dbReference type="Pfam" id="PF16313"/>
    </source>
</evidence>
<feature type="domain" description="DUF5117" evidence="3">
    <location>
        <begin position="111"/>
        <end position="300"/>
    </location>
</feature>
<evidence type="ECO:0000313" key="5">
    <source>
        <dbReference type="EMBL" id="KXB75357.1"/>
    </source>
</evidence>
<dbReference type="GO" id="GO:0008237">
    <property type="term" value="F:metallopeptidase activity"/>
    <property type="evidence" value="ECO:0007669"/>
    <property type="project" value="InterPro"/>
</dbReference>
<proteinExistence type="predicted"/>
<dbReference type="InterPro" id="IPR033428">
    <property type="entry name" value="DUF5118"/>
</dbReference>
<protein>
    <recommendedName>
        <fullName evidence="7">DUF5117 domain-containing protein</fullName>
    </recommendedName>
</protein>
<dbReference type="STRING" id="322095.HMPREF3185_01415"/>
<dbReference type="RefSeq" id="WP_060935632.1">
    <property type="nucleotide sequence ID" value="NZ_KQ960453.1"/>
</dbReference>
<dbReference type="EMBL" id="LSDK01000093">
    <property type="protein sequence ID" value="KXB75357.1"/>
    <property type="molecule type" value="Genomic_DNA"/>
</dbReference>
<dbReference type="InterPro" id="IPR033413">
    <property type="entry name" value="DUF5117"/>
</dbReference>
<sequence>MINRKIALLLAAATLTLAPATAHAGIFDFLKRKKKPKTEKAPEKSAYEKILTDKAIVSAKGDFLTLHKTDNKLYVELPVKTIGKEILVAVTLSSISNPQLGMVGFKNSNPVHMRFAQRDSAIVLEAVNSDPYLTGQLEKELRPTFAPSYTDLALYKFPIKAWNKDKSAVVFDITSLVTKDQKYFPLIGKSLGSYQVQSSLQSDLGYIREIKAFEDNVSIKIDRSYRITLNSSRGGKSPLKDYPVTLGATFTILRLPEEPMTPRLADTRIGVFHISKNAYDPESKQIEAVRFAKRWRLEPSDVAAYKAGQLVRPKKPIVFYVENTFPAVWKAAMKEGTLRWNKAFEAIGFKDAIEVRDFPTDDPNFDPDNLKYNCIRYVPIATENAMGPSWADPRTGEIINASVLVWSDVSKLNNNWRFIQTAQVDPLVRAMKLPDTLMVKSLKYVIAHEIGHTLGFMHNMAASAAYTIDSLRSPSFTAVHGTTPSIMDYARFNYVAQPEDRAVSLDPPTVGTYDKYAVDWTYRYFPDSKGNPIEEARYLNELIEKHAADPEYRYGVQQVGDYRYDPSSIEEDLSNDPVAASTLGLKNLKYIIAHLGEWFPRDEEAQHRATLYEGISDQALRYVSNVFLNVPGIYLYQTSEASGLPRYKVVPKAQQKASAMWLLDQALSIDSLRNDALEATMGDLGGSSPYVVVGAMTRAMAIRNINNLCMSYYLDSTSYSPMEYADDVYARVFAKTEAGREDLTAAEKHLQELYVRYITSYTEELVAKTTGRSALTIAELTGLAKAGEPVRTEGMSDEEFIALLPKLRGSHFCSLDHDHSDGPLTKLDAVGYLNFGNSYGEPADLFTSAINMTGDLYLPLQYRTEELLKKALASTKSESLRMHYQTLLRKLEKITK</sequence>
<comment type="caution">
    <text evidence="5">The sequence shown here is derived from an EMBL/GenBank/DDBJ whole genome shotgun (WGS) entry which is preliminary data.</text>
</comment>
<dbReference type="Pfam" id="PF17148">
    <property type="entry name" value="DUF5117"/>
    <property type="match status" value="1"/>
</dbReference>
<dbReference type="CDD" id="cd04276">
    <property type="entry name" value="ZnMc_MMP_like_2"/>
    <property type="match status" value="1"/>
</dbReference>
<evidence type="ECO:0000256" key="1">
    <source>
        <dbReference type="SAM" id="SignalP"/>
    </source>
</evidence>
<dbReference type="PANTHER" id="PTHR38478">
    <property type="entry name" value="PEPTIDASE M1A AND M12B"/>
    <property type="match status" value="1"/>
</dbReference>
<dbReference type="OrthoDB" id="9776599at2"/>
<feature type="domain" description="DUF5118" evidence="4">
    <location>
        <begin position="45"/>
        <end position="94"/>
    </location>
</feature>
<feature type="domain" description="EcxA zinc-binding" evidence="2">
    <location>
        <begin position="431"/>
        <end position="737"/>
    </location>
</feature>
<dbReference type="InterPro" id="IPR034032">
    <property type="entry name" value="Zn_MMP-like_bac"/>
</dbReference>
<evidence type="ECO:0000259" key="3">
    <source>
        <dbReference type="Pfam" id="PF17148"/>
    </source>
</evidence>